<protein>
    <submittedName>
        <fullName evidence="1 3">Uncharacterized protein</fullName>
    </submittedName>
</protein>
<gene>
    <name evidence="1" type="ORF">GPUH_LOCUS18613</name>
</gene>
<evidence type="ECO:0000313" key="3">
    <source>
        <dbReference type="WBParaSite" id="GPUH_0001863701-mRNA-1"/>
    </source>
</evidence>
<keyword evidence="2" id="KW-1185">Reference proteome</keyword>
<dbReference type="OrthoDB" id="10017003at2759"/>
<evidence type="ECO:0000313" key="2">
    <source>
        <dbReference type="Proteomes" id="UP000271098"/>
    </source>
</evidence>
<organism evidence="3">
    <name type="scientific">Gongylonema pulchrum</name>
    <dbReference type="NCBI Taxonomy" id="637853"/>
    <lineage>
        <taxon>Eukaryota</taxon>
        <taxon>Metazoa</taxon>
        <taxon>Ecdysozoa</taxon>
        <taxon>Nematoda</taxon>
        <taxon>Chromadorea</taxon>
        <taxon>Rhabditida</taxon>
        <taxon>Spirurina</taxon>
        <taxon>Spiruromorpha</taxon>
        <taxon>Spiruroidea</taxon>
        <taxon>Gongylonematidae</taxon>
        <taxon>Gongylonema</taxon>
    </lineage>
</organism>
<dbReference type="Proteomes" id="UP000271098">
    <property type="component" value="Unassembled WGS sequence"/>
</dbReference>
<dbReference type="EMBL" id="UYRT01087071">
    <property type="protein sequence ID" value="VDN32123.1"/>
    <property type="molecule type" value="Genomic_DNA"/>
</dbReference>
<sequence length="145" mass="15536">MKLGYPSFFQLRRELGRLMCDSSAKTVAPKRRVRKLSSKKLFKYAINNESTGNSASSSQRDDYGRCDVSTTQGGGHDVFATRSSDIYNGVSTNTASAPGATMTVGAATTTSTSKATVTAAEKPQYRRLLVDNGVVIIVKNDASDV</sequence>
<dbReference type="WBParaSite" id="GPUH_0001863701-mRNA-1">
    <property type="protein sequence ID" value="GPUH_0001863701-mRNA-1"/>
    <property type="gene ID" value="GPUH_0001863701"/>
</dbReference>
<name>A0A183ECC1_9BILA</name>
<reference evidence="3" key="1">
    <citation type="submission" date="2016-06" db="UniProtKB">
        <authorList>
            <consortium name="WormBaseParasite"/>
        </authorList>
    </citation>
    <scope>IDENTIFICATION</scope>
</reference>
<reference evidence="1 2" key="2">
    <citation type="submission" date="2018-11" db="EMBL/GenBank/DDBJ databases">
        <authorList>
            <consortium name="Pathogen Informatics"/>
        </authorList>
    </citation>
    <scope>NUCLEOTIDE SEQUENCE [LARGE SCALE GENOMIC DNA]</scope>
</reference>
<dbReference type="AlphaFoldDB" id="A0A183ECC1"/>
<accession>A0A183ECC1</accession>
<proteinExistence type="predicted"/>
<evidence type="ECO:0000313" key="1">
    <source>
        <dbReference type="EMBL" id="VDN32123.1"/>
    </source>
</evidence>